<comment type="caution">
    <text evidence="5">The sequence shown here is derived from an EMBL/GenBank/DDBJ whole genome shotgun (WGS) entry which is preliminary data.</text>
</comment>
<dbReference type="InterPro" id="IPR044294">
    <property type="entry name" value="Lipase-like"/>
</dbReference>
<comment type="similarity">
    <text evidence="1">Belongs to the putative lipase ROG1 family.</text>
</comment>
<dbReference type="GO" id="GO:0047372">
    <property type="term" value="F:monoacylglycerol lipase activity"/>
    <property type="evidence" value="ECO:0007669"/>
    <property type="project" value="TreeGrafter"/>
</dbReference>
<dbReference type="OrthoDB" id="273452at2759"/>
<feature type="transmembrane region" description="Helical" evidence="3">
    <location>
        <begin position="278"/>
        <end position="299"/>
    </location>
</feature>
<evidence type="ECO:0000259" key="4">
    <source>
        <dbReference type="Pfam" id="PF05057"/>
    </source>
</evidence>
<reference evidence="5 6" key="1">
    <citation type="submission" date="2015-09" db="EMBL/GenBank/DDBJ databases">
        <title>Draft genome of a European isolate of the apple canker pathogen Neonectria ditissima.</title>
        <authorList>
            <person name="Gomez-Cortecero A."/>
            <person name="Harrison R.J."/>
            <person name="Armitage A.D."/>
        </authorList>
    </citation>
    <scope>NUCLEOTIDE SEQUENCE [LARGE SCALE GENOMIC DNA]</scope>
    <source>
        <strain evidence="5 6">R09/05</strain>
    </source>
</reference>
<dbReference type="EMBL" id="LKCW01000117">
    <property type="protein sequence ID" value="KPM39061.1"/>
    <property type="molecule type" value="Genomic_DNA"/>
</dbReference>
<dbReference type="SUPFAM" id="SSF53474">
    <property type="entry name" value="alpha/beta-Hydrolases"/>
    <property type="match status" value="1"/>
</dbReference>
<keyword evidence="3" id="KW-1133">Transmembrane helix</keyword>
<keyword evidence="2" id="KW-0443">Lipid metabolism</keyword>
<evidence type="ECO:0000313" key="6">
    <source>
        <dbReference type="Proteomes" id="UP000050424"/>
    </source>
</evidence>
<name>A0A0P7BDQ3_9HYPO</name>
<dbReference type="GO" id="GO:0005811">
    <property type="term" value="C:lipid droplet"/>
    <property type="evidence" value="ECO:0007669"/>
    <property type="project" value="TreeGrafter"/>
</dbReference>
<feature type="domain" description="DUF676" evidence="4">
    <location>
        <begin position="14"/>
        <end position="217"/>
    </location>
</feature>
<dbReference type="Proteomes" id="UP000050424">
    <property type="component" value="Unassembled WGS sequence"/>
</dbReference>
<gene>
    <name evidence="5" type="ORF">AK830_g7496</name>
</gene>
<sequence length="445" mass="50133">MTATAVDFAGGSPQADHLCVLVHGEMQLWGNPSHMRNIAKSLREQHSHDNVYLLLAKQNSGSFTYDGIERGGERVCAEIEQEMRDIESRGGKIKKLSIVGYSLGGLISRYAVGLLYAKGVLDAVECMNFTTFASPHLGVRTPLKGWHNHVWNVLGARTLSMSGRQLFTIDKFRDTDRPLLSVLADPKSIFMSGMRKFKRHTLYTNIVNDRSAVYYTTGIQKTDPFTNMDNVKVNYLQGFEGVILDPKNPVAPRPKVRSPASLSTVTAAAVTWAKRIPFMLTVAVFVPIGVVAFLINSVIQTVRSSKRIKLHETGKAGLNIEDYRMSVWIKEIREEVEHAYEALNNSQNQEYLATEDEDEDGLDTEDITMLRRERRLSTPAQPTLALTPHQFEMIRNLDSLGWRKYPVWIQNASHSHAAIIVRMEKESFAEGYVVMGHYAKEEFLT</sequence>
<evidence type="ECO:0000313" key="5">
    <source>
        <dbReference type="EMBL" id="KPM39061.1"/>
    </source>
</evidence>
<keyword evidence="2" id="KW-0442">Lipid degradation</keyword>
<dbReference type="InterPro" id="IPR029058">
    <property type="entry name" value="AB_hydrolase_fold"/>
</dbReference>
<keyword evidence="6" id="KW-1185">Reference proteome</keyword>
<dbReference type="AlphaFoldDB" id="A0A0P7BDQ3"/>
<evidence type="ECO:0000256" key="1">
    <source>
        <dbReference type="ARBA" id="ARBA00007920"/>
    </source>
</evidence>
<dbReference type="Gene3D" id="3.40.50.1820">
    <property type="entry name" value="alpha/beta hydrolase"/>
    <property type="match status" value="1"/>
</dbReference>
<accession>A0A0P7BDQ3</accession>
<organism evidence="5 6">
    <name type="scientific">Neonectria ditissima</name>
    <dbReference type="NCBI Taxonomy" id="78410"/>
    <lineage>
        <taxon>Eukaryota</taxon>
        <taxon>Fungi</taxon>
        <taxon>Dikarya</taxon>
        <taxon>Ascomycota</taxon>
        <taxon>Pezizomycotina</taxon>
        <taxon>Sordariomycetes</taxon>
        <taxon>Hypocreomycetidae</taxon>
        <taxon>Hypocreales</taxon>
        <taxon>Nectriaceae</taxon>
        <taxon>Neonectria</taxon>
    </lineage>
</organism>
<keyword evidence="3" id="KW-0812">Transmembrane</keyword>
<dbReference type="Pfam" id="PF05057">
    <property type="entry name" value="DUF676"/>
    <property type="match status" value="1"/>
</dbReference>
<dbReference type="InterPro" id="IPR007751">
    <property type="entry name" value="DUF676_lipase-like"/>
</dbReference>
<dbReference type="GO" id="GO:0016042">
    <property type="term" value="P:lipid catabolic process"/>
    <property type="evidence" value="ECO:0007669"/>
    <property type="project" value="UniProtKB-KW"/>
</dbReference>
<evidence type="ECO:0000256" key="3">
    <source>
        <dbReference type="SAM" id="Phobius"/>
    </source>
</evidence>
<dbReference type="PANTHER" id="PTHR12482">
    <property type="entry name" value="LIPASE ROG1-RELATED-RELATED"/>
    <property type="match status" value="1"/>
</dbReference>
<evidence type="ECO:0000256" key="2">
    <source>
        <dbReference type="ARBA" id="ARBA00022963"/>
    </source>
</evidence>
<dbReference type="PANTHER" id="PTHR12482:SF65">
    <property type="entry name" value="ESTERASE, PUTATIVE (AFU_ORTHOLOGUE AFUA_3G12320)-RELATED"/>
    <property type="match status" value="1"/>
</dbReference>
<dbReference type="GO" id="GO:0004622">
    <property type="term" value="F:phosphatidylcholine lysophospholipase activity"/>
    <property type="evidence" value="ECO:0007669"/>
    <property type="project" value="TreeGrafter"/>
</dbReference>
<protein>
    <recommendedName>
        <fullName evidence="4">DUF676 domain-containing protein</fullName>
    </recommendedName>
</protein>
<proteinExistence type="inferred from homology"/>
<keyword evidence="3" id="KW-0472">Membrane</keyword>